<proteinExistence type="predicted"/>
<accession>A0ACC0XSB2</accession>
<name>A0ACC0XSB2_9ROSI</name>
<dbReference type="Proteomes" id="UP001163603">
    <property type="component" value="Chromosome 10"/>
</dbReference>
<reference evidence="2" key="1">
    <citation type="journal article" date="2023" name="G3 (Bethesda)">
        <title>Genome assembly and association tests identify interacting loci associated with vigor, precocity, and sex in interspecific pistachio rootstocks.</title>
        <authorList>
            <person name="Palmer W."/>
            <person name="Jacygrad E."/>
            <person name="Sagayaradj S."/>
            <person name="Cavanaugh K."/>
            <person name="Han R."/>
            <person name="Bertier L."/>
            <person name="Beede B."/>
            <person name="Kafkas S."/>
            <person name="Golino D."/>
            <person name="Preece J."/>
            <person name="Michelmore R."/>
        </authorList>
    </citation>
    <scope>NUCLEOTIDE SEQUENCE [LARGE SCALE GENOMIC DNA]</scope>
</reference>
<keyword evidence="2" id="KW-1185">Reference proteome</keyword>
<organism evidence="1 2">
    <name type="scientific">Pistacia integerrima</name>
    <dbReference type="NCBI Taxonomy" id="434235"/>
    <lineage>
        <taxon>Eukaryota</taxon>
        <taxon>Viridiplantae</taxon>
        <taxon>Streptophyta</taxon>
        <taxon>Embryophyta</taxon>
        <taxon>Tracheophyta</taxon>
        <taxon>Spermatophyta</taxon>
        <taxon>Magnoliopsida</taxon>
        <taxon>eudicotyledons</taxon>
        <taxon>Gunneridae</taxon>
        <taxon>Pentapetalae</taxon>
        <taxon>rosids</taxon>
        <taxon>malvids</taxon>
        <taxon>Sapindales</taxon>
        <taxon>Anacardiaceae</taxon>
        <taxon>Pistacia</taxon>
    </lineage>
</organism>
<protein>
    <submittedName>
        <fullName evidence="1">Uncharacterized protein</fullName>
    </submittedName>
</protein>
<evidence type="ECO:0000313" key="2">
    <source>
        <dbReference type="Proteomes" id="UP001163603"/>
    </source>
</evidence>
<evidence type="ECO:0000313" key="1">
    <source>
        <dbReference type="EMBL" id="KAJ0024341.1"/>
    </source>
</evidence>
<gene>
    <name evidence="1" type="ORF">Pint_08974</name>
</gene>
<sequence>MGCDVAEAEFEGQLRHHCTIKVHRLMCLELKKLIQRISHIISDIESARPRCTSGLQTFCSFQLAMDKAKSLLQHCSQCSKLYLAITADRIQMRFERVRNSLELGLCQIQNIVPPLLAEEISGIIRDLRRAKFPLEPSEEEVGKGLLSLLRQDISASGIINQLELETLQLAALRLNITSKLALLIEIRSLKRLLDEVSDTDFKKRKVLKYLLYLLKKYGGLIWQHKTKSTHAPLEGSYRQSIKTEPRVNNVWDETQVNESVTLEPPEEFKCPISLRLMYDPVVIASGKTFERVWIEKWINEGHNMCPKTLMRLDDLSLIPNLAMKRLISKWCLEHGITIPQPDAMPPLHSSWKASSSYSISSFGSSIDNLCLQVSNVSLPSSDTGYSSDLSNGKTNDGFGSMPPQVVANSQRHLSSMTRDGTDLTFLPKLAFRPWGSQCDAVENVRKQLKENDQCGHLVFSNSYMKPLIKFLKDAHDFSDVKAQKDGAEVLLAVLSHSRDEMPPFHEDEFFVLASFLDSEITQKALEIIEVLSCQQCYKSGLVASGILPSILKVLGTEIREFHELCIKILHNLSCDSNIVDHILYLDCIPRLVHFLEDPILARYCIKIINVLCSYEEARTAVAQTNLSITLIAKLLETGTKEEQEHIVGILLSLCYERAEFCEVAMTGSIIQALIDISVNGNSRGQVTAKELLRLLEHEKEVNASECSVADTAKDKKRPSQTFGFMGRKLSRFMHVKH</sequence>
<dbReference type="EMBL" id="CM047745">
    <property type="protein sequence ID" value="KAJ0024341.1"/>
    <property type="molecule type" value="Genomic_DNA"/>
</dbReference>
<comment type="caution">
    <text evidence="1">The sequence shown here is derived from an EMBL/GenBank/DDBJ whole genome shotgun (WGS) entry which is preliminary data.</text>
</comment>